<keyword evidence="2" id="KW-1185">Reference proteome</keyword>
<dbReference type="Proteomes" id="UP000646211">
    <property type="component" value="Unassembled WGS sequence"/>
</dbReference>
<sequence>MLESIGILALIVVAYLIYENYSRSQHISPAEEDLLRRYSDAYSDLSVDFRAGRIDRGTFEKRKIQILNSPEESRKIAKSVEKHNAYELERIEEKNKMRIVGYKYDEFIFKIFNDKHELSWTELENSVTKTFNLEILDAEARSEYQMEDMPTPAQEILNIWLDNKLIEICKWSEWSEKNHFNLEHCKVGSVLRDKYYKINDYDITYDEWLEEREITLKHNQYYDYYLLQNKSIS</sequence>
<name>A0A930U9B4_9FLAO</name>
<dbReference type="EMBL" id="JADHEC010000028">
    <property type="protein sequence ID" value="MBF2709318.1"/>
    <property type="molecule type" value="Genomic_DNA"/>
</dbReference>
<gene>
    <name evidence="1" type="ORF">IR213_12055</name>
</gene>
<accession>A0A930U9B4</accession>
<comment type="caution">
    <text evidence="1">The sequence shown here is derived from an EMBL/GenBank/DDBJ whole genome shotgun (WGS) entry which is preliminary data.</text>
</comment>
<organism evidence="1 2">
    <name type="scientific">Flavobacterium soyangense</name>
    <dbReference type="NCBI Taxonomy" id="2023265"/>
    <lineage>
        <taxon>Bacteria</taxon>
        <taxon>Pseudomonadati</taxon>
        <taxon>Bacteroidota</taxon>
        <taxon>Flavobacteriia</taxon>
        <taxon>Flavobacteriales</taxon>
        <taxon>Flavobacteriaceae</taxon>
        <taxon>Flavobacterium</taxon>
    </lineage>
</organism>
<protein>
    <submittedName>
        <fullName evidence="1">Uncharacterized protein</fullName>
    </submittedName>
</protein>
<proteinExistence type="predicted"/>
<evidence type="ECO:0000313" key="2">
    <source>
        <dbReference type="Proteomes" id="UP000646211"/>
    </source>
</evidence>
<reference evidence="1" key="1">
    <citation type="submission" date="2020-11" db="EMBL/GenBank/DDBJ databases">
        <title>Genome of Flavobacterium soyangense.</title>
        <authorList>
            <person name="Liu Q."/>
            <person name="Xin Y.-H."/>
        </authorList>
    </citation>
    <scope>NUCLEOTIDE SEQUENCE</scope>
    <source>
        <strain evidence="1">CGMCC 1.13493</strain>
    </source>
</reference>
<dbReference type="RefSeq" id="WP_194312561.1">
    <property type="nucleotide sequence ID" value="NZ_JADHEC010000028.1"/>
</dbReference>
<dbReference type="AlphaFoldDB" id="A0A930U9B4"/>
<evidence type="ECO:0000313" key="1">
    <source>
        <dbReference type="EMBL" id="MBF2709318.1"/>
    </source>
</evidence>